<dbReference type="GO" id="GO:0005829">
    <property type="term" value="C:cytosol"/>
    <property type="evidence" value="ECO:0007669"/>
    <property type="project" value="TreeGrafter"/>
</dbReference>
<keyword evidence="1" id="KW-0378">Hydrolase</keyword>
<dbReference type="Gene3D" id="3.90.245.10">
    <property type="entry name" value="Ribonucleoside hydrolase-like"/>
    <property type="match status" value="1"/>
</dbReference>
<feature type="domain" description="Inosine/uridine-preferring nucleoside hydrolase" evidence="3">
    <location>
        <begin position="24"/>
        <end position="262"/>
    </location>
</feature>
<dbReference type="GO" id="GO:0008477">
    <property type="term" value="F:purine nucleosidase activity"/>
    <property type="evidence" value="ECO:0007669"/>
    <property type="project" value="TreeGrafter"/>
</dbReference>
<protein>
    <recommendedName>
        <fullName evidence="3">Inosine/uridine-preferring nucleoside hydrolase domain-containing protein</fullName>
    </recommendedName>
</protein>
<dbReference type="PANTHER" id="PTHR12304:SF4">
    <property type="entry name" value="URIDINE NUCLEOSIDASE"/>
    <property type="match status" value="1"/>
</dbReference>
<name>A0A1F5YT01_9BACT</name>
<proteinExistence type="predicted"/>
<dbReference type="InterPro" id="IPR001910">
    <property type="entry name" value="Inosine/uridine_hydrolase_dom"/>
</dbReference>
<keyword evidence="2" id="KW-0326">Glycosidase</keyword>
<organism evidence="4 5">
    <name type="scientific">Candidatus Glassbacteria bacterium RIFCSPLOWO2_12_FULL_58_11</name>
    <dbReference type="NCBI Taxonomy" id="1817867"/>
    <lineage>
        <taxon>Bacteria</taxon>
        <taxon>Candidatus Glassiibacteriota</taxon>
    </lineage>
</organism>
<reference evidence="4 5" key="1">
    <citation type="journal article" date="2016" name="Nat. Commun.">
        <title>Thousands of microbial genomes shed light on interconnected biogeochemical processes in an aquifer system.</title>
        <authorList>
            <person name="Anantharaman K."/>
            <person name="Brown C.T."/>
            <person name="Hug L.A."/>
            <person name="Sharon I."/>
            <person name="Castelle C.J."/>
            <person name="Probst A.J."/>
            <person name="Thomas B.C."/>
            <person name="Singh A."/>
            <person name="Wilkins M.J."/>
            <person name="Karaoz U."/>
            <person name="Brodie E.L."/>
            <person name="Williams K.H."/>
            <person name="Hubbard S.S."/>
            <person name="Banfield J.F."/>
        </authorList>
    </citation>
    <scope>NUCLEOTIDE SEQUENCE [LARGE SCALE GENOMIC DNA]</scope>
</reference>
<gene>
    <name evidence="4" type="ORF">A3F83_16685</name>
</gene>
<dbReference type="STRING" id="1817867.A3F83_16685"/>
<dbReference type="InterPro" id="IPR023186">
    <property type="entry name" value="IUNH"/>
</dbReference>
<evidence type="ECO:0000313" key="5">
    <source>
        <dbReference type="Proteomes" id="UP000179129"/>
    </source>
</evidence>
<accession>A0A1F5YT01</accession>
<dbReference type="AlphaFoldDB" id="A0A1F5YT01"/>
<evidence type="ECO:0000259" key="3">
    <source>
        <dbReference type="Pfam" id="PF01156"/>
    </source>
</evidence>
<evidence type="ECO:0000256" key="2">
    <source>
        <dbReference type="ARBA" id="ARBA00023295"/>
    </source>
</evidence>
<evidence type="ECO:0000256" key="1">
    <source>
        <dbReference type="ARBA" id="ARBA00022801"/>
    </source>
</evidence>
<dbReference type="GO" id="GO:0006152">
    <property type="term" value="P:purine nucleoside catabolic process"/>
    <property type="evidence" value="ECO:0007669"/>
    <property type="project" value="TreeGrafter"/>
</dbReference>
<dbReference type="Pfam" id="PF01156">
    <property type="entry name" value="IU_nuc_hydro"/>
    <property type="match status" value="1"/>
</dbReference>
<dbReference type="SUPFAM" id="SSF53590">
    <property type="entry name" value="Nucleoside hydrolase"/>
    <property type="match status" value="1"/>
</dbReference>
<feature type="non-terminal residue" evidence="4">
    <location>
        <position position="263"/>
    </location>
</feature>
<evidence type="ECO:0000313" key="4">
    <source>
        <dbReference type="EMBL" id="OGG03203.1"/>
    </source>
</evidence>
<sequence>MLIAAAGLPAQNRAAGSPREPIKVIIDTDIGEDIDDILVTAFALNSPEFEVLAVTTVDGNVAVRSRVARKVALLYGRPELPVAEGYVRSIPQEDTTYSGFSGGVRYGEIAADEQGLPPGSLLRADELIARLAERYPGQVSLVTIGSMSNAGQLLVRYPEAAAKLKQIVTNGGNFSSAEQNIGWNLRYDPLAAAIASRSRVPWVLLSESTTRYCGLRQQDVERLKSAGLSTTDLLLQAIHWWHSNKTDATALPHVSDLNVFAYL</sequence>
<dbReference type="PANTHER" id="PTHR12304">
    <property type="entry name" value="INOSINE-URIDINE PREFERRING NUCLEOSIDE HYDROLASE"/>
    <property type="match status" value="1"/>
</dbReference>
<comment type="caution">
    <text evidence="4">The sequence shown here is derived from an EMBL/GenBank/DDBJ whole genome shotgun (WGS) entry which is preliminary data.</text>
</comment>
<dbReference type="EMBL" id="MFIX01000156">
    <property type="protein sequence ID" value="OGG03203.1"/>
    <property type="molecule type" value="Genomic_DNA"/>
</dbReference>
<dbReference type="Proteomes" id="UP000179129">
    <property type="component" value="Unassembled WGS sequence"/>
</dbReference>
<dbReference type="InterPro" id="IPR036452">
    <property type="entry name" value="Ribo_hydro-like"/>
</dbReference>